<comment type="caution">
    <text evidence="7">The sequence shown here is derived from an EMBL/GenBank/DDBJ whole genome shotgun (WGS) entry which is preliminary data.</text>
</comment>
<dbReference type="InterPro" id="IPR036855">
    <property type="entry name" value="Znf_CCCH_sf"/>
</dbReference>
<dbReference type="PROSITE" id="PS50103">
    <property type="entry name" value="ZF_C3H1"/>
    <property type="match status" value="1"/>
</dbReference>
<feature type="domain" description="C3H1-type" evidence="6">
    <location>
        <begin position="429"/>
        <end position="457"/>
    </location>
</feature>
<dbReference type="EMBL" id="BSYO01000006">
    <property type="protein sequence ID" value="GMH06534.1"/>
    <property type="molecule type" value="Genomic_DNA"/>
</dbReference>
<keyword evidence="4" id="KW-0238">DNA-binding</keyword>
<organism evidence="7 8">
    <name type="scientific">Nepenthes gracilis</name>
    <name type="common">Slender pitcher plant</name>
    <dbReference type="NCBI Taxonomy" id="150966"/>
    <lineage>
        <taxon>Eukaryota</taxon>
        <taxon>Viridiplantae</taxon>
        <taxon>Streptophyta</taxon>
        <taxon>Embryophyta</taxon>
        <taxon>Tracheophyta</taxon>
        <taxon>Spermatophyta</taxon>
        <taxon>Magnoliopsida</taxon>
        <taxon>eudicotyledons</taxon>
        <taxon>Gunneridae</taxon>
        <taxon>Pentapetalae</taxon>
        <taxon>Caryophyllales</taxon>
        <taxon>Nepenthaceae</taxon>
        <taxon>Nepenthes</taxon>
    </lineage>
</organism>
<evidence type="ECO:0000313" key="7">
    <source>
        <dbReference type="EMBL" id="GMH06534.1"/>
    </source>
</evidence>
<accession>A0AAD3S962</accession>
<evidence type="ECO:0000256" key="3">
    <source>
        <dbReference type="ARBA" id="ARBA00022833"/>
    </source>
</evidence>
<keyword evidence="1 5" id="KW-0479">Metal-binding</keyword>
<keyword evidence="2 5" id="KW-0863">Zinc-finger</keyword>
<evidence type="ECO:0000256" key="2">
    <source>
        <dbReference type="ARBA" id="ARBA00022771"/>
    </source>
</evidence>
<sequence>MNKRRQKSSRVTWAPDVDLCQVRLFLLEDCPSQVGINPDDHLQAKTPWMLHSNCMDLDDPPPGFEVNRYSDPFKKEGYHIPLIKWKCPLKFILNNNWHVAAGEESKECEAQKQREISILEAIYPRPSAIPASPSVSPDVEECNYDDCQTPIIPVTPIEEDDATDMSYAAETPPTVAGSSNTTAELLHIAASAVSPNPHVDKKSPLGMLAGLEADVFAAASAAFTALMKSSEQGSMIDTDLLIKILSEPKLIELLKDVGSLDTAKTVPRASLIPSSTSECQAVSLEKPANETLKSVAALARESDKPLPQNSENLIPKTSLNPSMVLPKQAAPMLNLEVATTAALPRKPGSSNAATQPNLVTFPPSVSSPAPSLSPLLGPFRAPLVKDANYYKSLVKQHGMERQEAGEEMGRRDSYPSVAAMNSVSGDVKPKNRKPCIFFNSTKGCRNGLNCPYQHDPLLQLRADGMLPESRSSKRMKPMGEIAGRT</sequence>
<dbReference type="AlphaFoldDB" id="A0AAD3S962"/>
<feature type="zinc finger region" description="C3H1-type" evidence="5">
    <location>
        <begin position="429"/>
        <end position="457"/>
    </location>
</feature>
<proteinExistence type="predicted"/>
<keyword evidence="3 5" id="KW-0862">Zinc</keyword>
<dbReference type="PANTHER" id="PTHR33400">
    <property type="entry name" value="ZINC FINGER CCCH DOMAIN-CONTAINING PROTEIN 6-RELATED"/>
    <property type="match status" value="1"/>
</dbReference>
<dbReference type="Proteomes" id="UP001279734">
    <property type="component" value="Unassembled WGS sequence"/>
</dbReference>
<evidence type="ECO:0000259" key="6">
    <source>
        <dbReference type="PROSITE" id="PS50103"/>
    </source>
</evidence>
<reference evidence="7" key="1">
    <citation type="submission" date="2023-05" db="EMBL/GenBank/DDBJ databases">
        <title>Nepenthes gracilis genome sequencing.</title>
        <authorList>
            <person name="Fukushima K."/>
        </authorList>
    </citation>
    <scope>NUCLEOTIDE SEQUENCE</scope>
    <source>
        <strain evidence="7">SING2019-196</strain>
    </source>
</reference>
<evidence type="ECO:0000256" key="5">
    <source>
        <dbReference type="PROSITE-ProRule" id="PRU00723"/>
    </source>
</evidence>
<dbReference type="InterPro" id="IPR000571">
    <property type="entry name" value="Znf_CCCH"/>
</dbReference>
<dbReference type="PANTHER" id="PTHR33400:SF9">
    <property type="entry name" value="C3H1-TYPE DOMAIN-CONTAINING PROTEIN"/>
    <property type="match status" value="1"/>
</dbReference>
<gene>
    <name evidence="7" type="ORF">Nepgr_008374</name>
</gene>
<name>A0AAD3S962_NEPGR</name>
<evidence type="ECO:0000313" key="8">
    <source>
        <dbReference type="Proteomes" id="UP001279734"/>
    </source>
</evidence>
<evidence type="ECO:0000256" key="1">
    <source>
        <dbReference type="ARBA" id="ARBA00022723"/>
    </source>
</evidence>
<protein>
    <recommendedName>
        <fullName evidence="6">C3H1-type domain-containing protein</fullName>
    </recommendedName>
</protein>
<dbReference type="GO" id="GO:0008270">
    <property type="term" value="F:zinc ion binding"/>
    <property type="evidence" value="ECO:0007669"/>
    <property type="project" value="UniProtKB-KW"/>
</dbReference>
<dbReference type="GO" id="GO:0003677">
    <property type="term" value="F:DNA binding"/>
    <property type="evidence" value="ECO:0007669"/>
    <property type="project" value="UniProtKB-KW"/>
</dbReference>
<evidence type="ECO:0000256" key="4">
    <source>
        <dbReference type="ARBA" id="ARBA00023125"/>
    </source>
</evidence>
<dbReference type="SUPFAM" id="SSF90229">
    <property type="entry name" value="CCCH zinc finger"/>
    <property type="match status" value="1"/>
</dbReference>
<keyword evidence="8" id="KW-1185">Reference proteome</keyword>